<dbReference type="Proteomes" id="UP000823638">
    <property type="component" value="Unassembled WGS sequence"/>
</dbReference>
<comment type="caution">
    <text evidence="1">The sequence shown here is derived from an EMBL/GenBank/DDBJ whole genome shotgun (WGS) entry which is preliminary data.</text>
</comment>
<reference evidence="1" key="2">
    <citation type="journal article" date="2021" name="PeerJ">
        <title>Extensive microbial diversity within the chicken gut microbiome revealed by metagenomics and culture.</title>
        <authorList>
            <person name="Gilroy R."/>
            <person name="Ravi A."/>
            <person name="Getino M."/>
            <person name="Pursley I."/>
            <person name="Horton D.L."/>
            <person name="Alikhan N.F."/>
            <person name="Baker D."/>
            <person name="Gharbi K."/>
            <person name="Hall N."/>
            <person name="Watson M."/>
            <person name="Adriaenssens E.M."/>
            <person name="Foster-Nyarko E."/>
            <person name="Jarju S."/>
            <person name="Secka A."/>
            <person name="Antonio M."/>
            <person name="Oren A."/>
            <person name="Chaudhuri R.R."/>
            <person name="La Ragione R."/>
            <person name="Hildebrand F."/>
            <person name="Pallen M.J."/>
        </authorList>
    </citation>
    <scope>NUCLEOTIDE SEQUENCE</scope>
    <source>
        <strain evidence="1">10532</strain>
    </source>
</reference>
<dbReference type="EMBL" id="JADIMM010000066">
    <property type="protein sequence ID" value="MBO8457512.1"/>
    <property type="molecule type" value="Genomic_DNA"/>
</dbReference>
<gene>
    <name evidence="1" type="ORF">IAA81_04705</name>
</gene>
<protein>
    <submittedName>
        <fullName evidence="1">Uncharacterized protein</fullName>
    </submittedName>
</protein>
<organism evidence="1 2">
    <name type="scientific">Candidatus Gallitreponema excrementavium</name>
    <dbReference type="NCBI Taxonomy" id="2840840"/>
    <lineage>
        <taxon>Bacteria</taxon>
        <taxon>Pseudomonadati</taxon>
        <taxon>Spirochaetota</taxon>
        <taxon>Spirochaetia</taxon>
        <taxon>Spirochaetales</taxon>
        <taxon>Candidatus Gallitreponema</taxon>
    </lineage>
</organism>
<evidence type="ECO:0000313" key="2">
    <source>
        <dbReference type="Proteomes" id="UP000823638"/>
    </source>
</evidence>
<name>A0A9D9HPB4_9SPIR</name>
<proteinExistence type="predicted"/>
<dbReference type="AlphaFoldDB" id="A0A9D9HPB4"/>
<accession>A0A9D9HPB4</accession>
<evidence type="ECO:0000313" key="1">
    <source>
        <dbReference type="EMBL" id="MBO8457512.1"/>
    </source>
</evidence>
<sequence length="374" mass="42382">MDKTNNFTQTADTKAKTSEDKVNFASSFSCQVLLRAVSESGIKDSVWGFYQSPSGQLEFAGEFTLGENQKFEDLWPSKDLEKASILDTSPGSTLGECFFRTESLSSNTYVYLKDGFEISDSDTFAFLTHVGSLLVAVKYKNTYVLSNILEKNIDTFSKFSKLTLFIIKEIAPETLFTVLYSGFENHSMFYKFYKSNFLLSEAGKDVANLLYYAAKEDLSPVPEKESPEEMFIRYFKNTPGKTITLPVIGMDFYSWKDQVSDFRELTETTNLITNFEQVNEIKVKILSSLRVSVQAEPYNPHDHNALGVYIDSINEAKFGKHYLVRAGYLRSKASAILRQAFPSKFNFKGKIEIIDSDTIKGLDATFSIVIRLYI</sequence>
<reference evidence="1" key="1">
    <citation type="submission" date="2020-10" db="EMBL/GenBank/DDBJ databases">
        <authorList>
            <person name="Gilroy R."/>
        </authorList>
    </citation>
    <scope>NUCLEOTIDE SEQUENCE</scope>
    <source>
        <strain evidence="1">10532</strain>
    </source>
</reference>